<evidence type="ECO:0000256" key="2">
    <source>
        <dbReference type="ARBA" id="ARBA00022741"/>
    </source>
</evidence>
<dbReference type="EMBL" id="JACHXI010000027">
    <property type="protein sequence ID" value="MBB3105156.1"/>
    <property type="molecule type" value="Genomic_DNA"/>
</dbReference>
<evidence type="ECO:0000313" key="6">
    <source>
        <dbReference type="Proteomes" id="UP000549250"/>
    </source>
</evidence>
<comment type="similarity">
    <text evidence="1">Belongs to the CbbQ/NirQ/NorQ/GpvN family.</text>
</comment>
<dbReference type="RefSeq" id="WP_183168018.1">
    <property type="nucleotide sequence ID" value="NZ_JACHXI010000027.1"/>
</dbReference>
<protein>
    <submittedName>
        <fullName evidence="5">Cobaltochelatase CobS</fullName>
        <ecNumber evidence="5">6.6.1.2</ecNumber>
    </submittedName>
</protein>
<evidence type="ECO:0000313" key="5">
    <source>
        <dbReference type="EMBL" id="MBB3105156.1"/>
    </source>
</evidence>
<gene>
    <name evidence="5" type="ORF">FHR87_003591</name>
</gene>
<dbReference type="PANTHER" id="PTHR42759:SF1">
    <property type="entry name" value="MAGNESIUM-CHELATASE SUBUNIT CHLD"/>
    <property type="match status" value="1"/>
</dbReference>
<dbReference type="PANTHER" id="PTHR42759">
    <property type="entry name" value="MOXR FAMILY PROTEIN"/>
    <property type="match status" value="1"/>
</dbReference>
<dbReference type="InterPro" id="IPR011704">
    <property type="entry name" value="ATPase_dyneun-rel_AAA"/>
</dbReference>
<proteinExistence type="inferred from homology"/>
<dbReference type="EC" id="6.6.1.2" evidence="5"/>
<keyword evidence="3" id="KW-0067">ATP-binding</keyword>
<feature type="domain" description="AAA+ ATPase" evidence="4">
    <location>
        <begin position="62"/>
        <end position="189"/>
    </location>
</feature>
<dbReference type="GO" id="GO:0016887">
    <property type="term" value="F:ATP hydrolysis activity"/>
    <property type="evidence" value="ECO:0007669"/>
    <property type="project" value="InterPro"/>
</dbReference>
<dbReference type="Proteomes" id="UP000549250">
    <property type="component" value="Unassembled WGS sequence"/>
</dbReference>
<sequence>MHTSPYARFQLNTLFDLSEIPDAVQITGYVDDTNPYIPKKDPAYRFRKDFIRDVRNFLQNPGGDGLFITGPTGSGKTSGITQMAARLNWPVQQITANARLELADLVGFHALTASAPGEVPSMKFQYGPLAIAMREGHILLINEIDLADPAEMAGLNDILEGRPLVIAQNGGEIIQPHPMFRIVVTGNSVGSGDSTGLYQGIMMQNLASMDRYRFIVVDYADPAVEKEILDKAVPKLPLPIKEGVIRIANDVRKLFVGNAADGQPLSITMSTRTLVRWCKLTVQFRGAPNALEFALNQALLIRAIPEDREAILRIAKDVFGDSWA</sequence>
<dbReference type="Gene3D" id="3.40.50.300">
    <property type="entry name" value="P-loop containing nucleotide triphosphate hydrolases"/>
    <property type="match status" value="1"/>
</dbReference>
<dbReference type="InterPro" id="IPR003593">
    <property type="entry name" value="AAA+_ATPase"/>
</dbReference>
<keyword evidence="2" id="KW-0547">Nucleotide-binding</keyword>
<dbReference type="CDD" id="cd00009">
    <property type="entry name" value="AAA"/>
    <property type="match status" value="1"/>
</dbReference>
<evidence type="ECO:0000256" key="3">
    <source>
        <dbReference type="ARBA" id="ARBA00022840"/>
    </source>
</evidence>
<dbReference type="InterPro" id="IPR013615">
    <property type="entry name" value="CbbQ_C"/>
</dbReference>
<accession>A0A839T9L7</accession>
<dbReference type="AlphaFoldDB" id="A0A839T9L7"/>
<comment type="caution">
    <text evidence="5">The sequence shown here is derived from an EMBL/GenBank/DDBJ whole genome shotgun (WGS) entry which is preliminary data.</text>
</comment>
<dbReference type="InterPro" id="IPR050764">
    <property type="entry name" value="CbbQ/NirQ/NorQ/GpvN"/>
</dbReference>
<keyword evidence="6" id="KW-1185">Reference proteome</keyword>
<dbReference type="GO" id="GO:0051116">
    <property type="term" value="F:cobaltochelatase activity"/>
    <property type="evidence" value="ECO:0007669"/>
    <property type="project" value="UniProtKB-EC"/>
</dbReference>
<dbReference type="Pfam" id="PF07728">
    <property type="entry name" value="AAA_5"/>
    <property type="match status" value="1"/>
</dbReference>
<evidence type="ECO:0000256" key="1">
    <source>
        <dbReference type="ARBA" id="ARBA00009417"/>
    </source>
</evidence>
<dbReference type="Pfam" id="PF08406">
    <property type="entry name" value="CbbQ_C"/>
    <property type="match status" value="1"/>
</dbReference>
<dbReference type="SUPFAM" id="SSF52540">
    <property type="entry name" value="P-loop containing nucleoside triphosphate hydrolases"/>
    <property type="match status" value="1"/>
</dbReference>
<dbReference type="InterPro" id="IPR027417">
    <property type="entry name" value="P-loop_NTPase"/>
</dbReference>
<organism evidence="5 6">
    <name type="scientific">Azomonas macrocytogenes</name>
    <name type="common">Azotobacter macrocytogenes</name>
    <dbReference type="NCBI Taxonomy" id="69962"/>
    <lineage>
        <taxon>Bacteria</taxon>
        <taxon>Pseudomonadati</taxon>
        <taxon>Pseudomonadota</taxon>
        <taxon>Gammaproteobacteria</taxon>
        <taxon>Pseudomonadales</taxon>
        <taxon>Pseudomonadaceae</taxon>
        <taxon>Azomonas</taxon>
    </lineage>
</organism>
<dbReference type="SMART" id="SM00382">
    <property type="entry name" value="AAA"/>
    <property type="match status" value="1"/>
</dbReference>
<evidence type="ECO:0000259" key="4">
    <source>
        <dbReference type="SMART" id="SM00382"/>
    </source>
</evidence>
<keyword evidence="5" id="KW-0436">Ligase</keyword>
<name>A0A839T9L7_AZOMA</name>
<dbReference type="GO" id="GO:0005524">
    <property type="term" value="F:ATP binding"/>
    <property type="evidence" value="ECO:0007669"/>
    <property type="project" value="UniProtKB-KW"/>
</dbReference>
<reference evidence="5 6" key="1">
    <citation type="submission" date="2020-08" db="EMBL/GenBank/DDBJ databases">
        <title>Genomic Encyclopedia of Type Strains, Phase III (KMG-III): the genomes of soil and plant-associated and newly described type strains.</title>
        <authorList>
            <person name="Whitman W."/>
        </authorList>
    </citation>
    <scope>NUCLEOTIDE SEQUENCE [LARGE SCALE GENOMIC DNA]</scope>
    <source>
        <strain evidence="5 6">CECT 4462</strain>
    </source>
</reference>